<dbReference type="Proteomes" id="UP000316778">
    <property type="component" value="Unassembled WGS sequence"/>
</dbReference>
<dbReference type="InterPro" id="IPR000909">
    <property type="entry name" value="PLipase_C_PInositol-sp_X_dom"/>
</dbReference>
<dbReference type="EMBL" id="VLLG01000005">
    <property type="protein sequence ID" value="TWI83995.1"/>
    <property type="molecule type" value="Genomic_DNA"/>
</dbReference>
<dbReference type="PANTHER" id="PTHR13593:SF113">
    <property type="entry name" value="SI:DKEY-266F7.9"/>
    <property type="match status" value="1"/>
</dbReference>
<dbReference type="InterPro" id="IPR017946">
    <property type="entry name" value="PLC-like_Pdiesterase_TIM-brl"/>
</dbReference>
<evidence type="ECO:0000256" key="3">
    <source>
        <dbReference type="ARBA" id="ARBA00019758"/>
    </source>
</evidence>
<name>A0A562SRW8_CHIJA</name>
<dbReference type="SUPFAM" id="SSF51695">
    <property type="entry name" value="PLC-like phosphodiesterases"/>
    <property type="match status" value="1"/>
</dbReference>
<feature type="domain" description="Phosphatidylinositol-specific phospholipase C X" evidence="6">
    <location>
        <begin position="338"/>
        <end position="501"/>
    </location>
</feature>
<dbReference type="GO" id="GO:0004436">
    <property type="term" value="F:phosphatidylinositol diacylglycerol-lyase activity"/>
    <property type="evidence" value="ECO:0007669"/>
    <property type="project" value="UniProtKB-EC"/>
</dbReference>
<dbReference type="PANTHER" id="PTHR13593">
    <property type="match status" value="1"/>
</dbReference>
<protein>
    <recommendedName>
        <fullName evidence="3">1-phosphatidylinositol phosphodiesterase</fullName>
        <ecNumber evidence="2">4.6.1.13</ecNumber>
    </recommendedName>
    <alternativeName>
        <fullName evidence="4">Phosphatidylinositol diacylglycerol-lyase</fullName>
    </alternativeName>
    <alternativeName>
        <fullName evidence="5">Phosphatidylinositol-specific phospholipase C</fullName>
    </alternativeName>
</protein>
<dbReference type="InterPro" id="IPR051057">
    <property type="entry name" value="PI-PLC_domain"/>
</dbReference>
<evidence type="ECO:0000313" key="7">
    <source>
        <dbReference type="EMBL" id="TWI83995.1"/>
    </source>
</evidence>
<sequence length="660" mass="72025">MSYSSYILHLSSFFLLLTAGLRAQNLSFTPPVSFLPHAVTDKAIDITRFGDGYFVAWKAAGSSGGIYASFLGRHQDTAFSRQEVQVPGAGSSMAPVLQVLGQRLYLLWPAGNGALQYVMNDTDTSLDISHVYTVKLSGPQPAYGITTTAVGKRIFLAAHGSDRSSLVYALLEPGPDGLLADAAMQVIPGKKAAEYPFVTRLTDTDVRICWRGYKEQQVYYADCHLPAGTWTDALPLDGASAGAAPALYHVWDTRRLFYIWKGPERDARLYYTTAATGQAAGTVKVLPAYFTAAFPVAVCEVDANNFIMAYPDAAGRLYLSYFAAYNPATWMQDLFFPERADHTLKDIVIPGSHDAGMSVLSGTGGQMKEAINACNTLTQQIPIRTQLREGLRMFDLRVGRYNGALYTKHAESDCDTDAVGAGYGEKLDDVLGGVRSFLDSSRMETVILTFSHFCDADVPTSELADTIIATLGPHLYRRSGQKLSDLPLKDLAGKAIVVFEQRAYRNGAIDSSTMTDASGAFINIRRKYAATNDINKLLAAQAGFFNSMQDGVRDNDLVRLDWQLTQSSQEAALVCNGLRPDRTGALVSGVILLTNALKKNQTILDLSAKGNRYLLPTLDEWIANGTVNARNKPNILYVDVAGGWITDYCIDLNNSPLYRK</sequence>
<keyword evidence="8" id="KW-1185">Reference proteome</keyword>
<comment type="caution">
    <text evidence="7">The sequence shown here is derived from an EMBL/GenBank/DDBJ whole genome shotgun (WGS) entry which is preliminary data.</text>
</comment>
<dbReference type="EC" id="4.6.1.13" evidence="2"/>
<evidence type="ECO:0000256" key="5">
    <source>
        <dbReference type="ARBA" id="ARBA00030782"/>
    </source>
</evidence>
<organism evidence="7 8">
    <name type="scientific">Chitinophaga japonensis</name>
    <name type="common">Flexibacter japonensis</name>
    <dbReference type="NCBI Taxonomy" id="104662"/>
    <lineage>
        <taxon>Bacteria</taxon>
        <taxon>Pseudomonadati</taxon>
        <taxon>Bacteroidota</taxon>
        <taxon>Chitinophagia</taxon>
        <taxon>Chitinophagales</taxon>
        <taxon>Chitinophagaceae</taxon>
        <taxon>Chitinophaga</taxon>
    </lineage>
</organism>
<dbReference type="PROSITE" id="PS50007">
    <property type="entry name" value="PIPLC_X_DOMAIN"/>
    <property type="match status" value="1"/>
</dbReference>
<dbReference type="OrthoDB" id="2079904at2"/>
<dbReference type="SUPFAM" id="SSF89372">
    <property type="entry name" value="Fucose-specific lectin"/>
    <property type="match status" value="1"/>
</dbReference>
<dbReference type="AlphaFoldDB" id="A0A562SRW8"/>
<evidence type="ECO:0000313" key="8">
    <source>
        <dbReference type="Proteomes" id="UP000316778"/>
    </source>
</evidence>
<evidence type="ECO:0000256" key="1">
    <source>
        <dbReference type="ARBA" id="ARBA00001316"/>
    </source>
</evidence>
<gene>
    <name evidence="7" type="ORF">LX66_4356</name>
</gene>
<dbReference type="RefSeq" id="WP_145717469.1">
    <property type="nucleotide sequence ID" value="NZ_BAAAFY010000002.1"/>
</dbReference>
<reference evidence="7 8" key="1">
    <citation type="journal article" date="2013" name="Stand. Genomic Sci.">
        <title>Genomic Encyclopedia of Type Strains, Phase I: The one thousand microbial genomes (KMG-I) project.</title>
        <authorList>
            <person name="Kyrpides N.C."/>
            <person name="Woyke T."/>
            <person name="Eisen J.A."/>
            <person name="Garrity G."/>
            <person name="Lilburn T.G."/>
            <person name="Beck B.J."/>
            <person name="Whitman W.B."/>
            <person name="Hugenholtz P."/>
            <person name="Klenk H.P."/>
        </authorList>
    </citation>
    <scope>NUCLEOTIDE SEQUENCE [LARGE SCALE GENOMIC DNA]</scope>
    <source>
        <strain evidence="7 8">DSM 13484</strain>
    </source>
</reference>
<proteinExistence type="predicted"/>
<comment type="catalytic activity">
    <reaction evidence="1">
        <text>a 1,2-diacyl-sn-glycero-3-phospho-(1D-myo-inositol) = 1D-myo-inositol 1,2-cyclic phosphate + a 1,2-diacyl-sn-glycerol</text>
        <dbReference type="Rhea" id="RHEA:17093"/>
        <dbReference type="ChEBI" id="CHEBI:17815"/>
        <dbReference type="ChEBI" id="CHEBI:57880"/>
        <dbReference type="ChEBI" id="CHEBI:58484"/>
        <dbReference type="EC" id="4.6.1.13"/>
    </reaction>
</comment>
<dbReference type="SMART" id="SM00148">
    <property type="entry name" value="PLCXc"/>
    <property type="match status" value="1"/>
</dbReference>
<evidence type="ECO:0000256" key="2">
    <source>
        <dbReference type="ARBA" id="ARBA00012581"/>
    </source>
</evidence>
<evidence type="ECO:0000256" key="4">
    <source>
        <dbReference type="ARBA" id="ARBA00030474"/>
    </source>
</evidence>
<dbReference type="GO" id="GO:0008081">
    <property type="term" value="F:phosphoric diester hydrolase activity"/>
    <property type="evidence" value="ECO:0007669"/>
    <property type="project" value="InterPro"/>
</dbReference>
<dbReference type="GO" id="GO:0006629">
    <property type="term" value="P:lipid metabolic process"/>
    <property type="evidence" value="ECO:0007669"/>
    <property type="project" value="InterPro"/>
</dbReference>
<accession>A0A562SRW8</accession>
<evidence type="ECO:0000259" key="6">
    <source>
        <dbReference type="SMART" id="SM00148"/>
    </source>
</evidence>
<dbReference type="Gene3D" id="3.20.20.190">
    <property type="entry name" value="Phosphatidylinositol (PI) phosphodiesterase"/>
    <property type="match status" value="1"/>
</dbReference>